<dbReference type="STRING" id="56484.A0A1Y2EWE7"/>
<feature type="compositionally biased region" description="Basic and acidic residues" evidence="3">
    <location>
        <begin position="54"/>
        <end position="63"/>
    </location>
</feature>
<dbReference type="InterPro" id="IPR039845">
    <property type="entry name" value="FAM192A"/>
</dbReference>
<sequence>MVDQGDLPPDNRSLFEKLQQQKAAKEEAFQEANRFSSLIRRLDNDEVDFLADVQEQKQREESMKRRRTEQALSDFRAAQRKEDARLAALEDERRTKQGPRSVKPPVIIAPRKRQGITGVIKRDRKKAKSETIAIDSGSIASMNADESAKKTADVSAMPSDKPEEPLDPLSDTSKT</sequence>
<dbReference type="OMA" id="KPAHSNH"/>
<evidence type="ECO:0000256" key="3">
    <source>
        <dbReference type="SAM" id="MobiDB-lite"/>
    </source>
</evidence>
<evidence type="ECO:0000313" key="5">
    <source>
        <dbReference type="EMBL" id="ORY75145.1"/>
    </source>
</evidence>
<evidence type="ECO:0000313" key="6">
    <source>
        <dbReference type="Proteomes" id="UP000193685"/>
    </source>
</evidence>
<dbReference type="OrthoDB" id="75807at2759"/>
<accession>A0A1Y2EWE7</accession>
<organism evidence="5 6">
    <name type="scientific">Protomyces lactucae-debilis</name>
    <dbReference type="NCBI Taxonomy" id="2754530"/>
    <lineage>
        <taxon>Eukaryota</taxon>
        <taxon>Fungi</taxon>
        <taxon>Dikarya</taxon>
        <taxon>Ascomycota</taxon>
        <taxon>Taphrinomycotina</taxon>
        <taxon>Taphrinomycetes</taxon>
        <taxon>Taphrinales</taxon>
        <taxon>Protomycetaceae</taxon>
        <taxon>Protomyces</taxon>
    </lineage>
</organism>
<keyword evidence="2" id="KW-0539">Nucleus</keyword>
<reference evidence="5 6" key="1">
    <citation type="submission" date="2016-07" db="EMBL/GenBank/DDBJ databases">
        <title>Pervasive Adenine N6-methylation of Active Genes in Fungi.</title>
        <authorList>
            <consortium name="DOE Joint Genome Institute"/>
            <person name="Mondo S.J."/>
            <person name="Dannebaum R.O."/>
            <person name="Kuo R.C."/>
            <person name="Labutti K."/>
            <person name="Haridas S."/>
            <person name="Kuo A."/>
            <person name="Salamov A."/>
            <person name="Ahrendt S.R."/>
            <person name="Lipzen A."/>
            <person name="Sullivan W."/>
            <person name="Andreopoulos W.B."/>
            <person name="Clum A."/>
            <person name="Lindquist E."/>
            <person name="Daum C."/>
            <person name="Ramamoorthy G.K."/>
            <person name="Gryganskyi A."/>
            <person name="Culley D."/>
            <person name="Magnuson J.K."/>
            <person name="James T.Y."/>
            <person name="O'Malley M.A."/>
            <person name="Stajich J.E."/>
            <person name="Spatafora J.W."/>
            <person name="Visel A."/>
            <person name="Grigoriev I.V."/>
        </authorList>
    </citation>
    <scope>NUCLEOTIDE SEQUENCE [LARGE SCALE GENOMIC DNA]</scope>
    <source>
        <strain evidence="5 6">12-1054</strain>
    </source>
</reference>
<dbReference type="PANTHER" id="PTHR13495:SF0">
    <property type="entry name" value="PSME3-INTERACTING PROTEIN"/>
    <property type="match status" value="1"/>
</dbReference>
<comment type="caution">
    <text evidence="5">The sequence shown here is derived from an EMBL/GenBank/DDBJ whole genome shotgun (WGS) entry which is preliminary data.</text>
</comment>
<feature type="compositionally biased region" description="Basic and acidic residues" evidence="3">
    <location>
        <begin position="77"/>
        <end position="95"/>
    </location>
</feature>
<gene>
    <name evidence="5" type="ORF">BCR37DRAFT_194601</name>
</gene>
<evidence type="ECO:0000256" key="1">
    <source>
        <dbReference type="ARBA" id="ARBA00004123"/>
    </source>
</evidence>
<dbReference type="GeneID" id="63782931"/>
<evidence type="ECO:0000256" key="2">
    <source>
        <dbReference type="ARBA" id="ARBA00023242"/>
    </source>
</evidence>
<dbReference type="GO" id="GO:0005634">
    <property type="term" value="C:nucleus"/>
    <property type="evidence" value="ECO:0007669"/>
    <property type="project" value="UniProtKB-SubCell"/>
</dbReference>
<dbReference type="EMBL" id="MCFI01000027">
    <property type="protein sequence ID" value="ORY75145.1"/>
    <property type="molecule type" value="Genomic_DNA"/>
</dbReference>
<proteinExistence type="predicted"/>
<keyword evidence="6" id="KW-1185">Reference proteome</keyword>
<evidence type="ECO:0000259" key="4">
    <source>
        <dbReference type="Pfam" id="PF10187"/>
    </source>
</evidence>
<comment type="subcellular location">
    <subcellularLocation>
        <location evidence="1">Nucleus</location>
    </subcellularLocation>
</comment>
<dbReference type="PANTHER" id="PTHR13495">
    <property type="entry name" value="NEFA-INTERACTING NUCLEAR PROTEIN NIP30"/>
    <property type="match status" value="1"/>
</dbReference>
<feature type="domain" description="FAM192A/Fyv6 N-terminal" evidence="4">
    <location>
        <begin position="9"/>
        <end position="76"/>
    </location>
</feature>
<dbReference type="Pfam" id="PF10187">
    <property type="entry name" value="FAM192A_Fyv6_N"/>
    <property type="match status" value="1"/>
</dbReference>
<dbReference type="RefSeq" id="XP_040722257.1">
    <property type="nucleotide sequence ID" value="XM_040866332.1"/>
</dbReference>
<feature type="region of interest" description="Disordered" evidence="3">
    <location>
        <begin position="54"/>
        <end position="175"/>
    </location>
</feature>
<name>A0A1Y2EWE7_PROLT</name>
<dbReference type="Proteomes" id="UP000193685">
    <property type="component" value="Unassembled WGS sequence"/>
</dbReference>
<dbReference type="AlphaFoldDB" id="A0A1Y2EWE7"/>
<dbReference type="InterPro" id="IPR019331">
    <property type="entry name" value="FAM192A/Fyv6_N"/>
</dbReference>
<protein>
    <submittedName>
        <fullName evidence="5">N-terminal domain of NEFA-interacting nuclear protein NIP30-domain-containing protein</fullName>
    </submittedName>
</protein>